<dbReference type="RefSeq" id="WP_341406007.1">
    <property type="nucleotide sequence ID" value="NZ_JBBUKT010000007.1"/>
</dbReference>
<proteinExistence type="predicted"/>
<evidence type="ECO:0000313" key="3">
    <source>
        <dbReference type="Proteomes" id="UP001371305"/>
    </source>
</evidence>
<dbReference type="SUPFAM" id="SSF46689">
    <property type="entry name" value="Homeodomain-like"/>
    <property type="match status" value="1"/>
</dbReference>
<feature type="coiled-coil region" evidence="1">
    <location>
        <begin position="87"/>
        <end position="114"/>
    </location>
</feature>
<keyword evidence="3" id="KW-1185">Reference proteome</keyword>
<gene>
    <name evidence="2" type="ORF">WKV53_17195</name>
</gene>
<comment type="caution">
    <text evidence="2">The sequence shown here is derived from an EMBL/GenBank/DDBJ whole genome shotgun (WGS) entry which is preliminary data.</text>
</comment>
<reference evidence="2 3" key="1">
    <citation type="submission" date="2024-04" db="EMBL/GenBank/DDBJ databases">
        <title>Luteolibacter sp. isolated from soil.</title>
        <authorList>
            <person name="An J."/>
        </authorList>
    </citation>
    <scope>NUCLEOTIDE SEQUENCE [LARGE SCALE GENOMIC DNA]</scope>
    <source>
        <strain evidence="2 3">Y139</strain>
    </source>
</reference>
<evidence type="ECO:0000313" key="2">
    <source>
        <dbReference type="EMBL" id="MEK7952249.1"/>
    </source>
</evidence>
<organism evidence="2 3">
    <name type="scientific">Luteolibacter soli</name>
    <dbReference type="NCBI Taxonomy" id="3135280"/>
    <lineage>
        <taxon>Bacteria</taxon>
        <taxon>Pseudomonadati</taxon>
        <taxon>Verrucomicrobiota</taxon>
        <taxon>Verrucomicrobiia</taxon>
        <taxon>Verrucomicrobiales</taxon>
        <taxon>Verrucomicrobiaceae</taxon>
        <taxon>Luteolibacter</taxon>
    </lineage>
</organism>
<keyword evidence="1" id="KW-0175">Coiled coil</keyword>
<dbReference type="InterPro" id="IPR009057">
    <property type="entry name" value="Homeodomain-like_sf"/>
</dbReference>
<evidence type="ECO:0008006" key="4">
    <source>
        <dbReference type="Google" id="ProtNLM"/>
    </source>
</evidence>
<evidence type="ECO:0000256" key="1">
    <source>
        <dbReference type="SAM" id="Coils"/>
    </source>
</evidence>
<name>A0ABU9AZ63_9BACT</name>
<accession>A0ABU9AZ63</accession>
<dbReference type="Proteomes" id="UP001371305">
    <property type="component" value="Unassembled WGS sequence"/>
</dbReference>
<protein>
    <recommendedName>
        <fullName evidence="4">Transposase</fullName>
    </recommendedName>
</protein>
<sequence length="115" mass="12838">MNKKSKSAAKSMRGRRYTLQEKAEVLDFVDRYNAENGRGGQTAATKKFQLSPLSISSWRKLAIRNGSISSYRPASGALPVGRALAQMQELHDRIVEQERTVVRLKAQFDALKASL</sequence>
<dbReference type="EMBL" id="JBBUKT010000007">
    <property type="protein sequence ID" value="MEK7952249.1"/>
    <property type="molecule type" value="Genomic_DNA"/>
</dbReference>